<dbReference type="InterPro" id="IPR035906">
    <property type="entry name" value="MetI-like_sf"/>
</dbReference>
<accession>A0A6I6H017</accession>
<feature type="transmembrane region" description="Helical" evidence="7">
    <location>
        <begin position="54"/>
        <end position="77"/>
    </location>
</feature>
<evidence type="ECO:0000256" key="3">
    <source>
        <dbReference type="ARBA" id="ARBA00022475"/>
    </source>
</evidence>
<dbReference type="Proteomes" id="UP000425817">
    <property type="component" value="Chromosome"/>
</dbReference>
<dbReference type="InterPro" id="IPR000515">
    <property type="entry name" value="MetI-like"/>
</dbReference>
<dbReference type="Gene3D" id="1.10.3720.10">
    <property type="entry name" value="MetI-like"/>
    <property type="match status" value="1"/>
</dbReference>
<feature type="compositionally biased region" description="Low complexity" evidence="8">
    <location>
        <begin position="14"/>
        <end position="33"/>
    </location>
</feature>
<protein>
    <submittedName>
        <fullName evidence="10">ABC transporter permease subunit</fullName>
    </submittedName>
</protein>
<dbReference type="GO" id="GO:0005886">
    <property type="term" value="C:plasma membrane"/>
    <property type="evidence" value="ECO:0007669"/>
    <property type="project" value="UniProtKB-SubCell"/>
</dbReference>
<dbReference type="FunFam" id="1.10.3720.10:FF:000003">
    <property type="entry name" value="Aliphatic sulfonate ABC transporter permease"/>
    <property type="match status" value="1"/>
</dbReference>
<dbReference type="CDD" id="cd06261">
    <property type="entry name" value="TM_PBP2"/>
    <property type="match status" value="1"/>
</dbReference>
<feature type="transmembrane region" description="Helical" evidence="7">
    <location>
        <begin position="267"/>
        <end position="285"/>
    </location>
</feature>
<dbReference type="SUPFAM" id="SSF161098">
    <property type="entry name" value="MetI-like"/>
    <property type="match status" value="1"/>
</dbReference>
<evidence type="ECO:0000256" key="6">
    <source>
        <dbReference type="ARBA" id="ARBA00023136"/>
    </source>
</evidence>
<keyword evidence="3" id="KW-1003">Cell membrane</keyword>
<feature type="transmembrane region" description="Helical" evidence="7">
    <location>
        <begin position="143"/>
        <end position="165"/>
    </location>
</feature>
<feature type="transmembrane region" description="Helical" evidence="7">
    <location>
        <begin position="235"/>
        <end position="255"/>
    </location>
</feature>
<feature type="transmembrane region" description="Helical" evidence="7">
    <location>
        <begin position="171"/>
        <end position="193"/>
    </location>
</feature>
<evidence type="ECO:0000256" key="2">
    <source>
        <dbReference type="ARBA" id="ARBA00022448"/>
    </source>
</evidence>
<gene>
    <name evidence="10" type="ORF">GOQ09_00760</name>
</gene>
<evidence type="ECO:0000256" key="7">
    <source>
        <dbReference type="RuleBase" id="RU363032"/>
    </source>
</evidence>
<evidence type="ECO:0000256" key="8">
    <source>
        <dbReference type="SAM" id="MobiDB-lite"/>
    </source>
</evidence>
<evidence type="ECO:0000256" key="4">
    <source>
        <dbReference type="ARBA" id="ARBA00022692"/>
    </source>
</evidence>
<reference evidence="10 11" key="1">
    <citation type="submission" date="2019-12" db="EMBL/GenBank/DDBJ databases">
        <title>Hybrid Genome Assemblies of two High G+C Isolates from Undergraduate Microbiology Courses.</title>
        <authorList>
            <person name="Ne Ville C.J."/>
            <person name="Enright D."/>
            <person name="Hernandez I."/>
            <person name="Dodsworth J."/>
            <person name="Orwin P.M."/>
        </authorList>
    </citation>
    <scope>NUCLEOTIDE SEQUENCE [LARGE SCALE GENOMIC DNA]</scope>
    <source>
        <strain evidence="10 11">CSUSB</strain>
    </source>
</reference>
<evidence type="ECO:0000313" key="10">
    <source>
        <dbReference type="EMBL" id="QGW80210.1"/>
    </source>
</evidence>
<dbReference type="OrthoDB" id="8138334at2"/>
<dbReference type="PROSITE" id="PS50928">
    <property type="entry name" value="ABC_TM1"/>
    <property type="match status" value="1"/>
</dbReference>
<evidence type="ECO:0000259" key="9">
    <source>
        <dbReference type="PROSITE" id="PS50928"/>
    </source>
</evidence>
<name>A0A6I6H017_VARPD</name>
<feature type="domain" description="ABC transmembrane type-1" evidence="9">
    <location>
        <begin position="105"/>
        <end position="285"/>
    </location>
</feature>
<proteinExistence type="inferred from homology"/>
<keyword evidence="5 7" id="KW-1133">Transmembrane helix</keyword>
<organism evidence="10 11">
    <name type="scientific">Variovorax paradoxus</name>
    <dbReference type="NCBI Taxonomy" id="34073"/>
    <lineage>
        <taxon>Bacteria</taxon>
        <taxon>Pseudomonadati</taxon>
        <taxon>Pseudomonadota</taxon>
        <taxon>Betaproteobacteria</taxon>
        <taxon>Burkholderiales</taxon>
        <taxon>Comamonadaceae</taxon>
        <taxon>Variovorax</taxon>
    </lineage>
</organism>
<dbReference type="Pfam" id="PF00528">
    <property type="entry name" value="BPD_transp_1"/>
    <property type="match status" value="1"/>
</dbReference>
<evidence type="ECO:0000313" key="11">
    <source>
        <dbReference type="Proteomes" id="UP000425817"/>
    </source>
</evidence>
<comment type="similarity">
    <text evidence="7">Belongs to the binding-protein-dependent transport system permease family.</text>
</comment>
<dbReference type="EMBL" id="CP046622">
    <property type="protein sequence ID" value="QGW80210.1"/>
    <property type="molecule type" value="Genomic_DNA"/>
</dbReference>
<feature type="region of interest" description="Disordered" evidence="8">
    <location>
        <begin position="1"/>
        <end position="33"/>
    </location>
</feature>
<dbReference type="PANTHER" id="PTHR30151:SF0">
    <property type="entry name" value="ABC TRANSPORTER PERMEASE PROTEIN MJ0413-RELATED"/>
    <property type="match status" value="1"/>
</dbReference>
<evidence type="ECO:0000256" key="5">
    <source>
        <dbReference type="ARBA" id="ARBA00022989"/>
    </source>
</evidence>
<keyword evidence="6 7" id="KW-0472">Membrane</keyword>
<dbReference type="RefSeq" id="WP_157611255.1">
    <property type="nucleotide sequence ID" value="NZ_CP046622.1"/>
</dbReference>
<dbReference type="PANTHER" id="PTHR30151">
    <property type="entry name" value="ALKANE SULFONATE ABC TRANSPORTER-RELATED, MEMBRANE SUBUNIT"/>
    <property type="match status" value="1"/>
</dbReference>
<sequence>MQASSSKALPQVPPRASAPASAVSPASAGSGKPAVSARRRSLAPLEPISGRARVLLGLGFFVAFVLVWSIATLGGFVPPTFLASPVTMLKEGWMLFAEFGFIGDVGMTVWRVFGGFLLAAVLAVPLGIAMGTWKAVEAFFEPFVSFCRYLPASAFIPLLILWAGLGEMQKLLVIFIGSFFQIVLMVAVTVGGARRDLVEAAYTLGARSRGIVARVLIPGAAPGIAETLRLVLGWAWTYVIVAELIGSSSGIGHMITDSQALLNTGQIIFGIIVIGVIGLVSDFAFKALNRRMFAWAAL</sequence>
<feature type="transmembrane region" description="Helical" evidence="7">
    <location>
        <begin position="109"/>
        <end position="131"/>
    </location>
</feature>
<keyword evidence="4 7" id="KW-0812">Transmembrane</keyword>
<dbReference type="GO" id="GO:0042918">
    <property type="term" value="P:alkanesulfonate transmembrane transport"/>
    <property type="evidence" value="ECO:0007669"/>
    <property type="project" value="UniProtKB-ARBA"/>
</dbReference>
<dbReference type="AlphaFoldDB" id="A0A6I6H017"/>
<comment type="subcellular location">
    <subcellularLocation>
        <location evidence="1 7">Cell membrane</location>
        <topology evidence="1 7">Multi-pass membrane protein</topology>
    </subcellularLocation>
</comment>
<evidence type="ECO:0000256" key="1">
    <source>
        <dbReference type="ARBA" id="ARBA00004651"/>
    </source>
</evidence>
<keyword evidence="2 7" id="KW-0813">Transport</keyword>